<evidence type="ECO:0000256" key="1">
    <source>
        <dbReference type="SAM" id="MobiDB-lite"/>
    </source>
</evidence>
<feature type="region of interest" description="Disordered" evidence="1">
    <location>
        <begin position="1"/>
        <end position="47"/>
    </location>
</feature>
<accession>A0ABN9WUW3</accession>
<dbReference type="EMBL" id="CAUYUJ010019154">
    <property type="protein sequence ID" value="CAK0888958.1"/>
    <property type="molecule type" value="Genomic_DNA"/>
</dbReference>
<proteinExistence type="predicted"/>
<name>A0ABN9WUW3_9DINO</name>
<gene>
    <name evidence="2" type="ORF">PCOR1329_LOCUS69632</name>
</gene>
<dbReference type="Proteomes" id="UP001189429">
    <property type="component" value="Unassembled WGS sequence"/>
</dbReference>
<organism evidence="2 3">
    <name type="scientific">Prorocentrum cordatum</name>
    <dbReference type="NCBI Taxonomy" id="2364126"/>
    <lineage>
        <taxon>Eukaryota</taxon>
        <taxon>Sar</taxon>
        <taxon>Alveolata</taxon>
        <taxon>Dinophyceae</taxon>
        <taxon>Prorocentrales</taxon>
        <taxon>Prorocentraceae</taxon>
        <taxon>Prorocentrum</taxon>
    </lineage>
</organism>
<reference evidence="2" key="1">
    <citation type="submission" date="2023-10" db="EMBL/GenBank/DDBJ databases">
        <authorList>
            <person name="Chen Y."/>
            <person name="Shah S."/>
            <person name="Dougan E. K."/>
            <person name="Thang M."/>
            <person name="Chan C."/>
        </authorList>
    </citation>
    <scope>NUCLEOTIDE SEQUENCE [LARGE SCALE GENOMIC DNA]</scope>
</reference>
<feature type="compositionally biased region" description="Basic and acidic residues" evidence="1">
    <location>
        <begin position="130"/>
        <end position="139"/>
    </location>
</feature>
<feature type="compositionally biased region" description="Low complexity" evidence="1">
    <location>
        <begin position="1"/>
        <end position="19"/>
    </location>
</feature>
<keyword evidence="3" id="KW-1185">Reference proteome</keyword>
<protein>
    <submittedName>
        <fullName evidence="2">Uncharacterized protein</fullName>
    </submittedName>
</protein>
<comment type="caution">
    <text evidence="2">The sequence shown here is derived from an EMBL/GenBank/DDBJ whole genome shotgun (WGS) entry which is preliminary data.</text>
</comment>
<evidence type="ECO:0000313" key="3">
    <source>
        <dbReference type="Proteomes" id="UP001189429"/>
    </source>
</evidence>
<feature type="region of interest" description="Disordered" evidence="1">
    <location>
        <begin position="117"/>
        <end position="139"/>
    </location>
</feature>
<evidence type="ECO:0000313" key="2">
    <source>
        <dbReference type="EMBL" id="CAK0888958.1"/>
    </source>
</evidence>
<sequence>MAGARCRGGASGSLSRGASPEQSRAARPSCRGAETPGRGRRHRAGRVDVDDLGRARWANARKGECMGAAGFSTSHSVSYSDMTCNQARADADTSDAGAVPEAVRRIAVPIEVSEQLKRRMEGPADACAAAHERQNERND</sequence>